<evidence type="ECO:0000313" key="2">
    <source>
        <dbReference type="Proteomes" id="UP000005933"/>
    </source>
</evidence>
<gene>
    <name evidence="1" type="ORF">RRSL_02211</name>
</gene>
<sequence length="99" mass="10346">MRGANYISRPEQPLKPIHNSRSWHLPLLTCAVLAIAGCSETPAGTSVDANAFAKSIRLGAPVQSVRFEIVTLPENQGSGGLPGPTDYVALIGSASLSDM</sequence>
<reference evidence="1 2" key="1">
    <citation type="journal article" date="2006" name="Mol. Plant Microbe Interact.">
        <title>Identification of open reading frames unique to a select agent: Ralstonia solanacearum race 3 biovar 2.</title>
        <authorList>
            <person name="Gabriel D.W."/>
            <person name="Allen C."/>
            <person name="Schell M."/>
            <person name="Denny T.P."/>
            <person name="Greenberg J.T."/>
            <person name="Duan Y.P."/>
            <person name="Flores-Cruz Z."/>
            <person name="Huang Q."/>
            <person name="Clifford J.M."/>
            <person name="Presting G."/>
            <person name="Gonzalez E.T."/>
            <person name="Reddy J."/>
            <person name="Elphinstone J."/>
            <person name="Swanson J."/>
            <person name="Yao J."/>
            <person name="Mulholland V."/>
            <person name="Liu L."/>
            <person name="Farmerie W."/>
            <person name="Patnaikuni M."/>
            <person name="Balogh B."/>
            <person name="Norman D."/>
            <person name="Alvarez A."/>
            <person name="Castillo J.A."/>
            <person name="Jones J."/>
            <person name="Saddler G."/>
            <person name="Walunas T."/>
            <person name="Zhukov A."/>
            <person name="Mikhailova N."/>
        </authorList>
    </citation>
    <scope>NUCLEOTIDE SEQUENCE [LARGE SCALE GENOMIC DNA]</scope>
    <source>
        <strain evidence="1 2">UW551</strain>
    </source>
</reference>
<dbReference type="EMBL" id="AAKL01000025">
    <property type="protein sequence ID" value="EAP72705.1"/>
    <property type="molecule type" value="Genomic_DNA"/>
</dbReference>
<accession>A0AB33VCZ9</accession>
<dbReference type="Proteomes" id="UP000005933">
    <property type="component" value="Unassembled WGS sequence"/>
</dbReference>
<comment type="caution">
    <text evidence="1">The sequence shown here is derived from an EMBL/GenBank/DDBJ whole genome shotgun (WGS) entry which is preliminary data.</text>
</comment>
<name>A0AB33VCZ9_RALSU</name>
<evidence type="ECO:0000313" key="1">
    <source>
        <dbReference type="EMBL" id="EAP72705.1"/>
    </source>
</evidence>
<dbReference type="AlphaFoldDB" id="A0AB33VCZ9"/>
<organism evidence="1 2">
    <name type="scientific">Ralstonia solanacearum (strain UW551)</name>
    <dbReference type="NCBI Taxonomy" id="342110"/>
    <lineage>
        <taxon>Bacteria</taxon>
        <taxon>Pseudomonadati</taxon>
        <taxon>Pseudomonadota</taxon>
        <taxon>Betaproteobacteria</taxon>
        <taxon>Burkholderiales</taxon>
        <taxon>Burkholderiaceae</taxon>
        <taxon>Ralstonia</taxon>
        <taxon>Ralstonia solanacearum species complex</taxon>
    </lineage>
</organism>
<proteinExistence type="predicted"/>
<protein>
    <submittedName>
        <fullName evidence="1">Uncharacterized protein</fullName>
    </submittedName>
</protein>